<keyword evidence="2" id="KW-1133">Transmembrane helix</keyword>
<dbReference type="Proteomes" id="UP000247515">
    <property type="component" value="Unassembled WGS sequence"/>
</dbReference>
<organism evidence="4 5">
    <name type="scientific">Paraburkholderia tropica</name>
    <dbReference type="NCBI Taxonomy" id="92647"/>
    <lineage>
        <taxon>Bacteria</taxon>
        <taxon>Pseudomonadati</taxon>
        <taxon>Pseudomonadota</taxon>
        <taxon>Betaproteobacteria</taxon>
        <taxon>Burkholderiales</taxon>
        <taxon>Burkholderiaceae</taxon>
        <taxon>Paraburkholderia</taxon>
    </lineage>
</organism>
<feature type="coiled-coil region" evidence="1">
    <location>
        <begin position="42"/>
        <end position="73"/>
    </location>
</feature>
<keyword evidence="6" id="KW-1185">Reference proteome</keyword>
<reference evidence="4 5" key="1">
    <citation type="submission" date="2016-10" db="EMBL/GenBank/DDBJ databases">
        <authorList>
            <person name="Varghese N."/>
            <person name="Submissions S."/>
        </authorList>
    </citation>
    <scope>NUCLEOTIDE SEQUENCE [LARGE SCALE GENOMIC DNA]</scope>
    <source>
        <strain evidence="4 5">LMG 22274</strain>
    </source>
</reference>
<protein>
    <submittedName>
        <fullName evidence="4">Uncharacterized protein</fullName>
    </submittedName>
</protein>
<sequence length="215" mass="24459">MEVLKWILAALGGASAVTLAIVLGISIIFRDTIAAWLTRRVAKNLERDADHYKHELAREMERYKAELASKQSAERLRAEMRKVVAEKMFALKLDAYHEVHDVLERVPHDFLANVGLPPEQRCTYSVVIQDMSKFADTVQRVSLYLPGEFQDSYLKLLRLMQNAAADEVIWTHTPPRTTTQPEMAAILLQTVRLLSDLMALHQRLPDDVADSLVRP</sequence>
<dbReference type="AlphaFoldDB" id="A0AAQ1JV55"/>
<feature type="transmembrane region" description="Helical" evidence="2">
    <location>
        <begin position="6"/>
        <end position="29"/>
    </location>
</feature>
<keyword evidence="2" id="KW-0812">Transmembrane</keyword>
<evidence type="ECO:0000256" key="2">
    <source>
        <dbReference type="SAM" id="Phobius"/>
    </source>
</evidence>
<accession>A0AAQ1JV55</accession>
<evidence type="ECO:0000313" key="3">
    <source>
        <dbReference type="EMBL" id="PXX13824.1"/>
    </source>
</evidence>
<reference evidence="3 6" key="2">
    <citation type="submission" date="2018-05" db="EMBL/GenBank/DDBJ databases">
        <title>Genomic Encyclopedia of Type Strains, Phase IV (KMG-V): Genome sequencing to study the core and pangenomes of soil and plant-associated prokaryotes.</title>
        <authorList>
            <person name="Whitman W."/>
        </authorList>
    </citation>
    <scope>NUCLEOTIDE SEQUENCE [LARGE SCALE GENOMIC DNA]</scope>
    <source>
        <strain evidence="3 6">SIr-6563</strain>
    </source>
</reference>
<evidence type="ECO:0000256" key="1">
    <source>
        <dbReference type="SAM" id="Coils"/>
    </source>
</evidence>
<comment type="caution">
    <text evidence="4">The sequence shown here is derived from an EMBL/GenBank/DDBJ whole genome shotgun (WGS) entry which is preliminary data.</text>
</comment>
<dbReference type="GeneID" id="61301973"/>
<dbReference type="RefSeq" id="WP_124263161.1">
    <property type="nucleotide sequence ID" value="NZ_CADFGN010000010.1"/>
</dbReference>
<name>A0AAQ1JV55_9BURK</name>
<proteinExistence type="predicted"/>
<dbReference type="EMBL" id="QJJV01000014">
    <property type="protein sequence ID" value="PXX13824.1"/>
    <property type="molecule type" value="Genomic_DNA"/>
</dbReference>
<keyword evidence="1" id="KW-0175">Coiled coil</keyword>
<keyword evidence="2" id="KW-0472">Membrane</keyword>
<dbReference type="Proteomes" id="UP000183529">
    <property type="component" value="Unassembled WGS sequence"/>
</dbReference>
<evidence type="ECO:0000313" key="6">
    <source>
        <dbReference type="Proteomes" id="UP000247515"/>
    </source>
</evidence>
<evidence type="ECO:0000313" key="5">
    <source>
        <dbReference type="Proteomes" id="UP000183529"/>
    </source>
</evidence>
<evidence type="ECO:0000313" key="4">
    <source>
        <dbReference type="EMBL" id="SEJ89310.1"/>
    </source>
</evidence>
<dbReference type="EMBL" id="FNZM01000010">
    <property type="protein sequence ID" value="SEJ89310.1"/>
    <property type="molecule type" value="Genomic_DNA"/>
</dbReference>
<gene>
    <name evidence="3" type="ORF">C7400_11481</name>
    <name evidence="4" type="ORF">SAMN05216550_11067</name>
</gene>